<proteinExistence type="predicted"/>
<reference evidence="2" key="1">
    <citation type="submission" date="2022-01" db="EMBL/GenBank/DDBJ databases">
        <authorList>
            <person name="King R."/>
        </authorList>
    </citation>
    <scope>NUCLEOTIDE SEQUENCE</scope>
</reference>
<dbReference type="EMBL" id="OV725077">
    <property type="protein sequence ID" value="CAH1391430.1"/>
    <property type="molecule type" value="Genomic_DNA"/>
</dbReference>
<evidence type="ECO:0000313" key="2">
    <source>
        <dbReference type="EMBL" id="CAH1391430.1"/>
    </source>
</evidence>
<keyword evidence="1" id="KW-0472">Membrane</keyword>
<evidence type="ECO:0000313" key="3">
    <source>
        <dbReference type="Proteomes" id="UP001152798"/>
    </source>
</evidence>
<keyword evidence="3" id="KW-1185">Reference proteome</keyword>
<sequence length="168" mass="18560">MFPDITCEECACIRLKKCLICCVNLKLGCIISAIIEVLVGGGYLAYGVLKTLNAGTGDWEAAFRSLVVIGTILTFLGILALFCTFKSENQENWLCLAYVLHILLGCVLGCIGMMVYPFKKIYYAVVFIAVEILLAGWTALVINSYRLSVMNWEPVKQEEVEGQKGSEK</sequence>
<accession>A0A9P0E5V9</accession>
<feature type="transmembrane region" description="Helical" evidence="1">
    <location>
        <begin position="61"/>
        <end position="83"/>
    </location>
</feature>
<dbReference type="OrthoDB" id="10315496at2759"/>
<dbReference type="Proteomes" id="UP001152798">
    <property type="component" value="Chromosome 1"/>
</dbReference>
<protein>
    <submittedName>
        <fullName evidence="2">Uncharacterized protein</fullName>
    </submittedName>
</protein>
<feature type="transmembrane region" description="Helical" evidence="1">
    <location>
        <begin position="23"/>
        <end position="49"/>
    </location>
</feature>
<keyword evidence="1" id="KW-1133">Transmembrane helix</keyword>
<name>A0A9P0E5V9_NEZVI</name>
<dbReference type="AlphaFoldDB" id="A0A9P0E5V9"/>
<feature type="transmembrane region" description="Helical" evidence="1">
    <location>
        <begin position="95"/>
        <end position="115"/>
    </location>
</feature>
<gene>
    <name evidence="2" type="ORF">NEZAVI_LOCUS2452</name>
</gene>
<evidence type="ECO:0000256" key="1">
    <source>
        <dbReference type="SAM" id="Phobius"/>
    </source>
</evidence>
<keyword evidence="1" id="KW-0812">Transmembrane</keyword>
<organism evidence="2 3">
    <name type="scientific">Nezara viridula</name>
    <name type="common">Southern green stink bug</name>
    <name type="synonym">Cimex viridulus</name>
    <dbReference type="NCBI Taxonomy" id="85310"/>
    <lineage>
        <taxon>Eukaryota</taxon>
        <taxon>Metazoa</taxon>
        <taxon>Ecdysozoa</taxon>
        <taxon>Arthropoda</taxon>
        <taxon>Hexapoda</taxon>
        <taxon>Insecta</taxon>
        <taxon>Pterygota</taxon>
        <taxon>Neoptera</taxon>
        <taxon>Paraneoptera</taxon>
        <taxon>Hemiptera</taxon>
        <taxon>Heteroptera</taxon>
        <taxon>Panheteroptera</taxon>
        <taxon>Pentatomomorpha</taxon>
        <taxon>Pentatomoidea</taxon>
        <taxon>Pentatomidae</taxon>
        <taxon>Pentatominae</taxon>
        <taxon>Nezara</taxon>
    </lineage>
</organism>
<feature type="transmembrane region" description="Helical" evidence="1">
    <location>
        <begin position="121"/>
        <end position="142"/>
    </location>
</feature>